<sequence length="139" mass="15161">MTDKTAMIRTTESIHHFDRGNGVVTRLFCNEEICGAQVTTGTTSLPVGKSVAMHHHNCDEQIVILAGRAEAEFQGQRRPIGPMEVAYIPKGEVHCFHNVGDEPVVMLFIYDAGEVTRTFEATGETVVHLAAGDRAQPKG</sequence>
<dbReference type="OrthoDB" id="9814751at2"/>
<protein>
    <submittedName>
        <fullName evidence="3">Cupin domain-containing protein</fullName>
    </submittedName>
</protein>
<dbReference type="SUPFAM" id="SSF51182">
    <property type="entry name" value="RmlC-like cupins"/>
    <property type="match status" value="1"/>
</dbReference>
<dbReference type="EMBL" id="FNOM01000007">
    <property type="protein sequence ID" value="SDX29602.1"/>
    <property type="molecule type" value="Genomic_DNA"/>
</dbReference>
<keyword evidence="4" id="KW-1185">Reference proteome</keyword>
<feature type="domain" description="Cupin type-2" evidence="2">
    <location>
        <begin position="44"/>
        <end position="110"/>
    </location>
</feature>
<dbReference type="InterPro" id="IPR013096">
    <property type="entry name" value="Cupin_2"/>
</dbReference>
<dbReference type="AlphaFoldDB" id="A0A1H3AIQ8"/>
<reference evidence="3 4" key="1">
    <citation type="submission" date="2016-10" db="EMBL/GenBank/DDBJ databases">
        <authorList>
            <person name="de Groot N.N."/>
        </authorList>
    </citation>
    <scope>NUCLEOTIDE SEQUENCE [LARGE SCALE GENOMIC DNA]</scope>
    <source>
        <strain evidence="3 4">CGMCC 1.8894</strain>
    </source>
</reference>
<dbReference type="InterPro" id="IPR051610">
    <property type="entry name" value="GPI/OXD"/>
</dbReference>
<proteinExistence type="predicted"/>
<dbReference type="PANTHER" id="PTHR35848:SF6">
    <property type="entry name" value="CUPIN TYPE-2 DOMAIN-CONTAINING PROTEIN"/>
    <property type="match status" value="1"/>
</dbReference>
<dbReference type="Pfam" id="PF07883">
    <property type="entry name" value="Cupin_2"/>
    <property type="match status" value="1"/>
</dbReference>
<name>A0A1H3AIQ8_9RHOB</name>
<organism evidence="3 4">
    <name type="scientific">Roseicitreum antarcticum</name>
    <dbReference type="NCBI Taxonomy" id="564137"/>
    <lineage>
        <taxon>Bacteria</taxon>
        <taxon>Pseudomonadati</taxon>
        <taxon>Pseudomonadota</taxon>
        <taxon>Alphaproteobacteria</taxon>
        <taxon>Rhodobacterales</taxon>
        <taxon>Paracoccaceae</taxon>
        <taxon>Roseicitreum</taxon>
    </lineage>
</organism>
<evidence type="ECO:0000256" key="1">
    <source>
        <dbReference type="ARBA" id="ARBA00022723"/>
    </source>
</evidence>
<dbReference type="GO" id="GO:0046872">
    <property type="term" value="F:metal ion binding"/>
    <property type="evidence" value="ECO:0007669"/>
    <property type="project" value="UniProtKB-KW"/>
</dbReference>
<dbReference type="Proteomes" id="UP000198539">
    <property type="component" value="Unassembled WGS sequence"/>
</dbReference>
<dbReference type="InterPro" id="IPR014710">
    <property type="entry name" value="RmlC-like_jellyroll"/>
</dbReference>
<evidence type="ECO:0000313" key="3">
    <source>
        <dbReference type="EMBL" id="SDX29602.1"/>
    </source>
</evidence>
<dbReference type="Gene3D" id="2.60.120.10">
    <property type="entry name" value="Jelly Rolls"/>
    <property type="match status" value="1"/>
</dbReference>
<gene>
    <name evidence="3" type="ORF">SAMN04488238_10715</name>
</gene>
<keyword evidence="1" id="KW-0479">Metal-binding</keyword>
<evidence type="ECO:0000313" key="4">
    <source>
        <dbReference type="Proteomes" id="UP000198539"/>
    </source>
</evidence>
<dbReference type="PANTHER" id="PTHR35848">
    <property type="entry name" value="OXALATE-BINDING PROTEIN"/>
    <property type="match status" value="1"/>
</dbReference>
<dbReference type="STRING" id="564137.SAMN04488238_10715"/>
<dbReference type="InterPro" id="IPR011051">
    <property type="entry name" value="RmlC_Cupin_sf"/>
</dbReference>
<evidence type="ECO:0000259" key="2">
    <source>
        <dbReference type="Pfam" id="PF07883"/>
    </source>
</evidence>
<dbReference type="RefSeq" id="WP_092889990.1">
    <property type="nucleotide sequence ID" value="NZ_CP061498.1"/>
</dbReference>
<accession>A0A1H3AIQ8</accession>